<evidence type="ECO:0000313" key="1">
    <source>
        <dbReference type="EMBL" id="KAH0540107.1"/>
    </source>
</evidence>
<keyword evidence="2" id="KW-1185">Reference proteome</keyword>
<gene>
    <name evidence="1" type="ORF">KQX54_012921</name>
</gene>
<dbReference type="PANTHER" id="PTHR46704:SF1">
    <property type="entry name" value="TELOMERE LENGTH REGULATION PROTEIN TEL2 HOMOLOG"/>
    <property type="match status" value="1"/>
</dbReference>
<sequence length="197" mass="22270">MLGSFHTIKIALSCVGKYIRSSGLENVFTDTEMYGVGTVKQVLDGTHYGRSVNGFMLLEEALQRLQLEARWGAVYYNDIVMLQHTAPEVYEKFMEGRFTVKERNIPFTSKGTVQALEQTINKSSKNTGAVSYFNLKHVNPFGNDKQVLKNIVTNEIAPLEVTEALLQVFQTGCTLFNDFQAKRFHYDPKTSLSARIK</sequence>
<name>A0AAV7HXV6_COTGL</name>
<protein>
    <submittedName>
        <fullName evidence="1">Uncharacterized protein</fullName>
    </submittedName>
</protein>
<accession>A0AAV7HXV6</accession>
<proteinExistence type="predicted"/>
<evidence type="ECO:0000313" key="2">
    <source>
        <dbReference type="Proteomes" id="UP000826195"/>
    </source>
</evidence>
<dbReference type="AlphaFoldDB" id="A0AAV7HXV6"/>
<organism evidence="1 2">
    <name type="scientific">Cotesia glomerata</name>
    <name type="common">Lepidopteran parasitic wasp</name>
    <name type="synonym">Apanteles glomeratus</name>
    <dbReference type="NCBI Taxonomy" id="32391"/>
    <lineage>
        <taxon>Eukaryota</taxon>
        <taxon>Metazoa</taxon>
        <taxon>Ecdysozoa</taxon>
        <taxon>Arthropoda</taxon>
        <taxon>Hexapoda</taxon>
        <taxon>Insecta</taxon>
        <taxon>Pterygota</taxon>
        <taxon>Neoptera</taxon>
        <taxon>Endopterygota</taxon>
        <taxon>Hymenoptera</taxon>
        <taxon>Apocrita</taxon>
        <taxon>Ichneumonoidea</taxon>
        <taxon>Braconidae</taxon>
        <taxon>Microgastrinae</taxon>
        <taxon>Cotesia</taxon>
    </lineage>
</organism>
<dbReference type="PANTHER" id="PTHR46704">
    <property type="entry name" value="CXC DOMAIN-CONTAINING PROTEIN-RELATED"/>
    <property type="match status" value="1"/>
</dbReference>
<dbReference type="EMBL" id="JAHXZJ010002609">
    <property type="protein sequence ID" value="KAH0540107.1"/>
    <property type="molecule type" value="Genomic_DNA"/>
</dbReference>
<comment type="caution">
    <text evidence="1">The sequence shown here is derived from an EMBL/GenBank/DDBJ whole genome shotgun (WGS) entry which is preliminary data.</text>
</comment>
<reference evidence="1 2" key="1">
    <citation type="journal article" date="2021" name="J. Hered.">
        <title>A chromosome-level genome assembly of the parasitoid wasp, Cotesia glomerata (Hymenoptera: Braconidae).</title>
        <authorList>
            <person name="Pinto B.J."/>
            <person name="Weis J.J."/>
            <person name="Gamble T."/>
            <person name="Ode P.J."/>
            <person name="Paul R."/>
            <person name="Zaspel J.M."/>
        </authorList>
    </citation>
    <scope>NUCLEOTIDE SEQUENCE [LARGE SCALE GENOMIC DNA]</scope>
    <source>
        <strain evidence="1">CgM1</strain>
    </source>
</reference>
<dbReference type="Proteomes" id="UP000826195">
    <property type="component" value="Unassembled WGS sequence"/>
</dbReference>